<organism evidence="3 4">
    <name type="scientific">Orchesella dallaii</name>
    <dbReference type="NCBI Taxonomy" id="48710"/>
    <lineage>
        <taxon>Eukaryota</taxon>
        <taxon>Metazoa</taxon>
        <taxon>Ecdysozoa</taxon>
        <taxon>Arthropoda</taxon>
        <taxon>Hexapoda</taxon>
        <taxon>Collembola</taxon>
        <taxon>Entomobryomorpha</taxon>
        <taxon>Entomobryoidea</taxon>
        <taxon>Orchesellidae</taxon>
        <taxon>Orchesellinae</taxon>
        <taxon>Orchesella</taxon>
    </lineage>
</organism>
<keyword evidence="2" id="KW-0732">Signal</keyword>
<evidence type="ECO:0000313" key="3">
    <source>
        <dbReference type="EMBL" id="CAL8136205.1"/>
    </source>
</evidence>
<feature type="chain" id="PRO_5046846414" description="Glycine-rich protein" evidence="2">
    <location>
        <begin position="21"/>
        <end position="76"/>
    </location>
</feature>
<evidence type="ECO:0000256" key="2">
    <source>
        <dbReference type="SAM" id="SignalP"/>
    </source>
</evidence>
<proteinExistence type="predicted"/>
<sequence length="76" mass="8122">MAKRILTVLVVVALAAIAVGAPKPMGMGGSGGMVSSHHSSHVGMGYGMMHYPMWGMMGYPGFFGMYPWMMKYGMMG</sequence>
<keyword evidence="1" id="KW-0812">Transmembrane</keyword>
<keyword evidence="4" id="KW-1185">Reference proteome</keyword>
<comment type="caution">
    <text evidence="3">The sequence shown here is derived from an EMBL/GenBank/DDBJ whole genome shotgun (WGS) entry which is preliminary data.</text>
</comment>
<dbReference type="Proteomes" id="UP001642540">
    <property type="component" value="Unassembled WGS sequence"/>
</dbReference>
<evidence type="ECO:0000256" key="1">
    <source>
        <dbReference type="SAM" id="Phobius"/>
    </source>
</evidence>
<reference evidence="3 4" key="1">
    <citation type="submission" date="2024-08" db="EMBL/GenBank/DDBJ databases">
        <authorList>
            <person name="Cucini C."/>
            <person name="Frati F."/>
        </authorList>
    </citation>
    <scope>NUCLEOTIDE SEQUENCE [LARGE SCALE GENOMIC DNA]</scope>
</reference>
<evidence type="ECO:0000313" key="4">
    <source>
        <dbReference type="Proteomes" id="UP001642540"/>
    </source>
</evidence>
<gene>
    <name evidence="3" type="ORF">ODALV1_LOCUS26333</name>
</gene>
<name>A0ABP1RV46_9HEXA</name>
<feature type="signal peptide" evidence="2">
    <location>
        <begin position="1"/>
        <end position="20"/>
    </location>
</feature>
<protein>
    <recommendedName>
        <fullName evidence="5">Glycine-rich protein</fullName>
    </recommendedName>
</protein>
<feature type="transmembrane region" description="Helical" evidence="1">
    <location>
        <begin position="51"/>
        <end position="69"/>
    </location>
</feature>
<evidence type="ECO:0008006" key="5">
    <source>
        <dbReference type="Google" id="ProtNLM"/>
    </source>
</evidence>
<dbReference type="EMBL" id="CAXLJM020000111">
    <property type="protein sequence ID" value="CAL8136205.1"/>
    <property type="molecule type" value="Genomic_DNA"/>
</dbReference>
<keyword evidence="1" id="KW-1133">Transmembrane helix</keyword>
<keyword evidence="1" id="KW-0472">Membrane</keyword>
<accession>A0ABP1RV46</accession>